<dbReference type="EMBL" id="FR907013">
    <property type="protein sequence ID" value="CDQ85912.1"/>
    <property type="molecule type" value="Genomic_DNA"/>
</dbReference>
<proteinExistence type="predicted"/>
<evidence type="ECO:0000313" key="1">
    <source>
        <dbReference type="EMBL" id="CDQ85912.1"/>
    </source>
</evidence>
<evidence type="ECO:0008006" key="3">
    <source>
        <dbReference type="Google" id="ProtNLM"/>
    </source>
</evidence>
<dbReference type="InterPro" id="IPR036028">
    <property type="entry name" value="SH3-like_dom_sf"/>
</dbReference>
<dbReference type="Gene3D" id="2.30.30.40">
    <property type="entry name" value="SH3 Domains"/>
    <property type="match status" value="1"/>
</dbReference>
<gene>
    <name evidence="1" type="ORF">GSONMT00024829001</name>
</gene>
<dbReference type="AlphaFoldDB" id="A0A060Y313"/>
<name>A0A060Y313_ONCMY</name>
<protein>
    <recommendedName>
        <fullName evidence="3">SH3 domain-containing protein</fullName>
    </recommendedName>
</protein>
<dbReference type="STRING" id="8022.A0A060Y313"/>
<organism evidence="1 2">
    <name type="scientific">Oncorhynchus mykiss</name>
    <name type="common">Rainbow trout</name>
    <name type="synonym">Salmo gairdneri</name>
    <dbReference type="NCBI Taxonomy" id="8022"/>
    <lineage>
        <taxon>Eukaryota</taxon>
        <taxon>Metazoa</taxon>
        <taxon>Chordata</taxon>
        <taxon>Craniata</taxon>
        <taxon>Vertebrata</taxon>
        <taxon>Euteleostomi</taxon>
        <taxon>Actinopterygii</taxon>
        <taxon>Neopterygii</taxon>
        <taxon>Teleostei</taxon>
        <taxon>Protacanthopterygii</taxon>
        <taxon>Salmoniformes</taxon>
        <taxon>Salmonidae</taxon>
        <taxon>Salmoninae</taxon>
        <taxon>Oncorhynchus</taxon>
    </lineage>
</organism>
<reference evidence="1" key="2">
    <citation type="submission" date="2014-03" db="EMBL/GenBank/DDBJ databases">
        <authorList>
            <person name="Genoscope - CEA"/>
        </authorList>
    </citation>
    <scope>NUCLEOTIDE SEQUENCE</scope>
</reference>
<dbReference type="PANTHER" id="PTHR11824">
    <property type="entry name" value="VOLTAGE-DEPENDENT CALCIUM CHANNEL BETA SUBUNIT"/>
    <property type="match status" value="1"/>
</dbReference>
<dbReference type="SUPFAM" id="SSF50044">
    <property type="entry name" value="SH3-domain"/>
    <property type="match status" value="1"/>
</dbReference>
<dbReference type="PaxDb" id="8022-A0A060Y313"/>
<evidence type="ECO:0000313" key="2">
    <source>
        <dbReference type="Proteomes" id="UP000193380"/>
    </source>
</evidence>
<accession>A0A060Y313</accession>
<sequence length="304" mass="34135">MLKFSIMKFKYTIYGLLDVHLIRPPIHPDQPPFFPFFINKVTSYVTISNITYHTYLNIPDLHLIILRLLRDQAASPSLLYVTSASLLSSLLPVQVCCLCYQYRSVVFPLTSTGLLSSLSPVQVCCLPLTSTGLLSSLLPGRVCCLLCVPGALLLSSLFKQYAYCLPCYQYVRLLLSLFNQFKPVVFSYKPVAFAVRCNFYYIPADDDNIPVPGQAVTFEARDFLHVKEKFNSDWWLGRPVKEDGVVGFIPSPTNLETILIRRDVQARKAAKALASKAAVSQDTNKKYTPPSTGEVLFCFSVLIH</sequence>
<reference evidence="1" key="1">
    <citation type="journal article" date="2014" name="Nat. Commun.">
        <title>The rainbow trout genome provides novel insights into evolution after whole-genome duplication in vertebrates.</title>
        <authorList>
            <person name="Berthelot C."/>
            <person name="Brunet F."/>
            <person name="Chalopin D."/>
            <person name="Juanchich A."/>
            <person name="Bernard M."/>
            <person name="Noel B."/>
            <person name="Bento P."/>
            <person name="Da Silva C."/>
            <person name="Labadie K."/>
            <person name="Alberti A."/>
            <person name="Aury J.M."/>
            <person name="Louis A."/>
            <person name="Dehais P."/>
            <person name="Bardou P."/>
            <person name="Montfort J."/>
            <person name="Klopp C."/>
            <person name="Cabau C."/>
            <person name="Gaspin C."/>
            <person name="Thorgaard G.H."/>
            <person name="Boussaha M."/>
            <person name="Quillet E."/>
            <person name="Guyomard R."/>
            <person name="Galiana D."/>
            <person name="Bobe J."/>
            <person name="Volff J.N."/>
            <person name="Genet C."/>
            <person name="Wincker P."/>
            <person name="Jaillon O."/>
            <person name="Roest Crollius H."/>
            <person name="Guiguen Y."/>
        </authorList>
    </citation>
    <scope>NUCLEOTIDE SEQUENCE [LARGE SCALE GENOMIC DNA]</scope>
</reference>
<dbReference type="Proteomes" id="UP000193380">
    <property type="component" value="Unassembled WGS sequence"/>
</dbReference>